<proteinExistence type="predicted"/>
<dbReference type="PANTHER" id="PTHR28141:SF1">
    <property type="entry name" value="2',3'-CYCLIC-NUCLEOTIDE 3'-PHOSPHODIESTERASE"/>
    <property type="match status" value="1"/>
</dbReference>
<evidence type="ECO:0000313" key="2">
    <source>
        <dbReference type="Proteomes" id="UP000054498"/>
    </source>
</evidence>
<dbReference type="EMBL" id="KK103183">
    <property type="protein sequence ID" value="KIY96055.1"/>
    <property type="molecule type" value="Genomic_DNA"/>
</dbReference>
<evidence type="ECO:0008006" key="3">
    <source>
        <dbReference type="Google" id="ProtNLM"/>
    </source>
</evidence>
<reference evidence="1 2" key="1">
    <citation type="journal article" date="2013" name="BMC Genomics">
        <title>Reconstruction of the lipid metabolism for the microalga Monoraphidium neglectum from its genome sequence reveals characteristics suitable for biofuel production.</title>
        <authorList>
            <person name="Bogen C."/>
            <person name="Al-Dilaimi A."/>
            <person name="Albersmeier A."/>
            <person name="Wichmann J."/>
            <person name="Grundmann M."/>
            <person name="Rupp O."/>
            <person name="Lauersen K.J."/>
            <person name="Blifernez-Klassen O."/>
            <person name="Kalinowski J."/>
            <person name="Goesmann A."/>
            <person name="Mussgnug J.H."/>
            <person name="Kruse O."/>
        </authorList>
    </citation>
    <scope>NUCLEOTIDE SEQUENCE [LARGE SCALE GENOMIC DNA]</scope>
    <source>
        <strain evidence="1 2">SAG 48.87</strain>
    </source>
</reference>
<dbReference type="InterPro" id="IPR009097">
    <property type="entry name" value="Cyclic_Pdiesterase"/>
</dbReference>
<dbReference type="AlphaFoldDB" id="A0A0D2MMR8"/>
<dbReference type="PANTHER" id="PTHR28141">
    <property type="entry name" value="2',3'-CYCLIC-NUCLEOTIDE 3'-PHOSPHODIESTERASE"/>
    <property type="match status" value="1"/>
</dbReference>
<dbReference type="GO" id="GO:0004113">
    <property type="term" value="F:2',3'-cyclic-nucleotide 3'-phosphodiesterase activity"/>
    <property type="evidence" value="ECO:0007669"/>
    <property type="project" value="TreeGrafter"/>
</dbReference>
<dbReference type="RefSeq" id="XP_013895075.1">
    <property type="nucleotide sequence ID" value="XM_014039621.1"/>
</dbReference>
<dbReference type="SUPFAM" id="SSF55144">
    <property type="entry name" value="LigT-like"/>
    <property type="match status" value="1"/>
</dbReference>
<dbReference type="GO" id="GO:0009187">
    <property type="term" value="P:cyclic nucleotide metabolic process"/>
    <property type="evidence" value="ECO:0007669"/>
    <property type="project" value="TreeGrafter"/>
</dbReference>
<protein>
    <recommendedName>
        <fullName evidence="3">Cyclic phosphodiesterase</fullName>
    </recommendedName>
</protein>
<gene>
    <name evidence="1" type="ORF">MNEG_11910</name>
</gene>
<dbReference type="GeneID" id="25729220"/>
<dbReference type="InterPro" id="IPR012386">
    <property type="entry name" value="Cyclic-nucl_3Pdiesterase"/>
</dbReference>
<dbReference type="STRING" id="145388.A0A0D2MMR8"/>
<keyword evidence="2" id="KW-1185">Reference proteome</keyword>
<dbReference type="Pfam" id="PF07823">
    <property type="entry name" value="CPDase"/>
    <property type="match status" value="1"/>
</dbReference>
<dbReference type="Gene3D" id="3.90.1140.10">
    <property type="entry name" value="Cyclic phosphodiesterase"/>
    <property type="match status" value="1"/>
</dbReference>
<dbReference type="Proteomes" id="UP000054498">
    <property type="component" value="Unassembled WGS sequence"/>
</dbReference>
<sequence>MYRNHLAFRRAAQPFRINFDDVACGASFHQCTYILCAKEPALLAANAAAREAFGKAEPGSPYMPHLSLLYSDVDDEGRQQSAAAAVARLWGEGSGYDTLLPDGGFPAGSFSVWLTPVEDRSLQSWQRVAEFQLAG</sequence>
<evidence type="ECO:0000313" key="1">
    <source>
        <dbReference type="EMBL" id="KIY96055.1"/>
    </source>
</evidence>
<organism evidence="1 2">
    <name type="scientific">Monoraphidium neglectum</name>
    <dbReference type="NCBI Taxonomy" id="145388"/>
    <lineage>
        <taxon>Eukaryota</taxon>
        <taxon>Viridiplantae</taxon>
        <taxon>Chlorophyta</taxon>
        <taxon>core chlorophytes</taxon>
        <taxon>Chlorophyceae</taxon>
        <taxon>CS clade</taxon>
        <taxon>Sphaeropleales</taxon>
        <taxon>Selenastraceae</taxon>
        <taxon>Monoraphidium</taxon>
    </lineage>
</organism>
<name>A0A0D2MMR8_9CHLO</name>
<accession>A0A0D2MMR8</accession>
<dbReference type="KEGG" id="mng:MNEG_11910"/>
<dbReference type="OrthoDB" id="514292at2759"/>